<evidence type="ECO:0000313" key="3">
    <source>
        <dbReference type="Proteomes" id="UP000824120"/>
    </source>
</evidence>
<reference evidence="2 3" key="1">
    <citation type="submission" date="2020-09" db="EMBL/GenBank/DDBJ databases">
        <title>De no assembly of potato wild relative species, Solanum commersonii.</title>
        <authorList>
            <person name="Cho K."/>
        </authorList>
    </citation>
    <scope>NUCLEOTIDE SEQUENCE [LARGE SCALE GENOMIC DNA]</scope>
    <source>
        <strain evidence="2">LZ3.2</strain>
        <tissue evidence="2">Leaf</tissue>
    </source>
</reference>
<evidence type="ECO:0000259" key="1">
    <source>
        <dbReference type="Pfam" id="PF22936"/>
    </source>
</evidence>
<name>A0A9J5ZDY4_SOLCO</name>
<dbReference type="OrthoDB" id="1751612at2759"/>
<gene>
    <name evidence="2" type="ORF">H5410_021934</name>
</gene>
<dbReference type="PANTHER" id="PTHR34222:SF33">
    <property type="entry name" value="RETROTRANSPOSON GAG DOMAIN-CONTAINING PROTEIN"/>
    <property type="match status" value="1"/>
</dbReference>
<protein>
    <recommendedName>
        <fullName evidence="1">Retrovirus-related Pol polyprotein from transposon TNT 1-94-like beta-barrel domain-containing protein</fullName>
    </recommendedName>
</protein>
<proteinExistence type="predicted"/>
<dbReference type="Pfam" id="PF22936">
    <property type="entry name" value="Pol_BBD"/>
    <property type="match status" value="1"/>
</dbReference>
<feature type="non-terminal residue" evidence="2">
    <location>
        <position position="1"/>
    </location>
</feature>
<keyword evidence="3" id="KW-1185">Reference proteome</keyword>
<organism evidence="2 3">
    <name type="scientific">Solanum commersonii</name>
    <name type="common">Commerson's wild potato</name>
    <name type="synonym">Commerson's nightshade</name>
    <dbReference type="NCBI Taxonomy" id="4109"/>
    <lineage>
        <taxon>Eukaryota</taxon>
        <taxon>Viridiplantae</taxon>
        <taxon>Streptophyta</taxon>
        <taxon>Embryophyta</taxon>
        <taxon>Tracheophyta</taxon>
        <taxon>Spermatophyta</taxon>
        <taxon>Magnoliopsida</taxon>
        <taxon>eudicotyledons</taxon>
        <taxon>Gunneridae</taxon>
        <taxon>Pentapetalae</taxon>
        <taxon>asterids</taxon>
        <taxon>lamiids</taxon>
        <taxon>Solanales</taxon>
        <taxon>Solanaceae</taxon>
        <taxon>Solanoideae</taxon>
        <taxon>Solaneae</taxon>
        <taxon>Solanum</taxon>
    </lineage>
</organism>
<dbReference type="PANTHER" id="PTHR34222">
    <property type="entry name" value="GAG_PRE-INTEGRS DOMAIN-CONTAINING PROTEIN"/>
    <property type="match status" value="1"/>
</dbReference>
<dbReference type="Proteomes" id="UP000824120">
    <property type="component" value="Chromosome 4"/>
</dbReference>
<evidence type="ECO:0000313" key="2">
    <source>
        <dbReference type="EMBL" id="KAG5610653.1"/>
    </source>
</evidence>
<dbReference type="AlphaFoldDB" id="A0A9J5ZDY4"/>
<dbReference type="InterPro" id="IPR054722">
    <property type="entry name" value="PolX-like_BBD"/>
</dbReference>
<comment type="caution">
    <text evidence="2">The sequence shown here is derived from an EMBL/GenBank/DDBJ whole genome shotgun (WGS) entry which is preliminary data.</text>
</comment>
<accession>A0A9J5ZDY4</accession>
<sequence length="253" mass="28038">MEQEKAVNESFIGVRSNILLSSPLPSIGQVYSLVIQDEKQREINTSPVYLGDSTSFIVATQSGGNRNYYSFKPPKGSVESKKNSSTCAYCKKAGHSIDKCYRIHGFPPDFKFTEQRKFQTLANNAYHVVEKVDQGGNGFSNVKTLTWENMGELLQLLQQFKLGQQSDNNAKATMSANCANINSWILDSGASEHMTFNKHLLSNFKSLGNPIMVTLPNSHKVKVTHDGSVTLLPNLILHNVPIMVTLPNSNKVK</sequence>
<dbReference type="EMBL" id="JACXVP010000004">
    <property type="protein sequence ID" value="KAG5610653.1"/>
    <property type="molecule type" value="Genomic_DNA"/>
</dbReference>
<feature type="domain" description="Retrovirus-related Pol polyprotein from transposon TNT 1-94-like beta-barrel" evidence="1">
    <location>
        <begin position="184"/>
        <end position="231"/>
    </location>
</feature>